<keyword evidence="3" id="KW-0812">Transmembrane</keyword>
<dbReference type="EMBL" id="BOON01000043">
    <property type="protein sequence ID" value="GII24918.1"/>
    <property type="molecule type" value="Genomic_DNA"/>
</dbReference>
<accession>A0A8J3X5N0</accession>
<evidence type="ECO:0000256" key="2">
    <source>
        <dbReference type="SAM" id="MobiDB-lite"/>
    </source>
</evidence>
<dbReference type="NCBIfam" id="TIGR00350">
    <property type="entry name" value="lytR_cpsA_psr"/>
    <property type="match status" value="1"/>
</dbReference>
<dbReference type="PANTHER" id="PTHR33392:SF6">
    <property type="entry name" value="POLYISOPRENYL-TEICHOIC ACID--PEPTIDOGLYCAN TEICHOIC ACID TRANSFERASE TAGU"/>
    <property type="match status" value="1"/>
</dbReference>
<feature type="compositionally biased region" description="Low complexity" evidence="2">
    <location>
        <begin position="40"/>
        <end position="51"/>
    </location>
</feature>
<keyword evidence="3" id="KW-0472">Membrane</keyword>
<comment type="similarity">
    <text evidence="1">Belongs to the LytR/CpsA/Psr (LCP) family.</text>
</comment>
<feature type="compositionally biased region" description="Acidic residues" evidence="2">
    <location>
        <begin position="74"/>
        <end position="84"/>
    </location>
</feature>
<feature type="domain" description="Cell envelope-related transcriptional attenuator" evidence="4">
    <location>
        <begin position="192"/>
        <end position="372"/>
    </location>
</feature>
<dbReference type="InterPro" id="IPR004474">
    <property type="entry name" value="LytR_CpsA_psr"/>
</dbReference>
<dbReference type="Gene3D" id="3.40.630.190">
    <property type="entry name" value="LCP protein"/>
    <property type="match status" value="1"/>
</dbReference>
<dbReference type="PANTHER" id="PTHR33392">
    <property type="entry name" value="POLYISOPRENYL-TEICHOIC ACID--PEPTIDOGLYCAN TEICHOIC ACID TRANSFERASE TAGU"/>
    <property type="match status" value="1"/>
</dbReference>
<evidence type="ECO:0000313" key="5">
    <source>
        <dbReference type="EMBL" id="GII24918.1"/>
    </source>
</evidence>
<dbReference type="Proteomes" id="UP000599074">
    <property type="component" value="Unassembled WGS sequence"/>
</dbReference>
<feature type="transmembrane region" description="Helical" evidence="3">
    <location>
        <begin position="112"/>
        <end position="132"/>
    </location>
</feature>
<protein>
    <recommendedName>
        <fullName evidence="4">Cell envelope-related transcriptional attenuator domain-containing protein</fullName>
    </recommendedName>
</protein>
<dbReference type="AlphaFoldDB" id="A0A8J3X5N0"/>
<dbReference type="Pfam" id="PF03816">
    <property type="entry name" value="LytR_cpsA_psr"/>
    <property type="match status" value="1"/>
</dbReference>
<proteinExistence type="inferred from homology"/>
<comment type="caution">
    <text evidence="5">The sequence shown here is derived from an EMBL/GenBank/DDBJ whole genome shotgun (WGS) entry which is preliminary data.</text>
</comment>
<keyword evidence="6" id="KW-1185">Reference proteome</keyword>
<evidence type="ECO:0000313" key="6">
    <source>
        <dbReference type="Proteomes" id="UP000599074"/>
    </source>
</evidence>
<reference evidence="5" key="1">
    <citation type="submission" date="2021-01" db="EMBL/GenBank/DDBJ databases">
        <title>Whole genome shotgun sequence of Planosporangium mesophilum NBRC 109066.</title>
        <authorList>
            <person name="Komaki H."/>
            <person name="Tamura T."/>
        </authorList>
    </citation>
    <scope>NUCLEOTIDE SEQUENCE</scope>
    <source>
        <strain evidence="5">NBRC 109066</strain>
    </source>
</reference>
<name>A0A8J3X5N0_9ACTN</name>
<dbReference type="InterPro" id="IPR050922">
    <property type="entry name" value="LytR/CpsA/Psr_CW_biosynth"/>
</dbReference>
<keyword evidence="3" id="KW-1133">Transmembrane helix</keyword>
<gene>
    <name evidence="5" type="ORF">Pme01_45150</name>
</gene>
<sequence>MPPADVTGGDPGPGDVEGASASEGEPSAGPPREPSDDAAAELAESAEPAETTEADVTVELAAVAEHPETGEPADGPEQDGTDEAAETHEAAGTAAAALPPPASRKPPGRDPLWARLLIVFGALMIVAASSVITATEVLANRYDAAVRKGTLLAPQARTGGEDEAPRTRVTGPLNYLLIGSDARSDDPTAGQRSDTIIIVHVPSSMDRAYLISVPRDLRVQIPPFQKTGFPGGREKINGAFEYGGGGEGGVQLLSTTLHDLTGIEFDGAAVVDFGGFEKVVRQLGGVNMCIDERTESQHIGHDKKGAFLAPWYGPEGSYRNYESTPEVYEPGCRRLEPWQALDYSRQRKSIPDGDYGRQRHQQQLLKAIFDEARRQGVATSPRKLDSLIRSVGSSLTVDTGGLDLADLVYALRGINPGDLAGIKVPSEPQEIGGISYVVAFEEQATALYEATRRDRLDLWVQTYTNWVNSL</sequence>
<evidence type="ECO:0000256" key="1">
    <source>
        <dbReference type="ARBA" id="ARBA00006068"/>
    </source>
</evidence>
<evidence type="ECO:0000256" key="3">
    <source>
        <dbReference type="SAM" id="Phobius"/>
    </source>
</evidence>
<evidence type="ECO:0000259" key="4">
    <source>
        <dbReference type="Pfam" id="PF03816"/>
    </source>
</evidence>
<feature type="region of interest" description="Disordered" evidence="2">
    <location>
        <begin position="1"/>
        <end position="107"/>
    </location>
</feature>
<feature type="compositionally biased region" description="Low complexity" evidence="2">
    <location>
        <begin position="1"/>
        <end position="19"/>
    </location>
</feature>
<organism evidence="5 6">
    <name type="scientific">Planosporangium mesophilum</name>
    <dbReference type="NCBI Taxonomy" id="689768"/>
    <lineage>
        <taxon>Bacteria</taxon>
        <taxon>Bacillati</taxon>
        <taxon>Actinomycetota</taxon>
        <taxon>Actinomycetes</taxon>
        <taxon>Micromonosporales</taxon>
        <taxon>Micromonosporaceae</taxon>
        <taxon>Planosporangium</taxon>
    </lineage>
</organism>